<dbReference type="PIRSF" id="PIRSF005739">
    <property type="entry name" value="O-mtase"/>
    <property type="match status" value="1"/>
</dbReference>
<feature type="domain" description="O-methyltransferase dimerisation" evidence="6">
    <location>
        <begin position="20"/>
        <end position="92"/>
    </location>
</feature>
<dbReference type="AlphaFoldDB" id="A0A512M300"/>
<evidence type="ECO:0000313" key="7">
    <source>
        <dbReference type="EMBL" id="GEP41110.1"/>
    </source>
</evidence>
<dbReference type="Proteomes" id="UP000321577">
    <property type="component" value="Unassembled WGS sequence"/>
</dbReference>
<dbReference type="GO" id="GO:0046983">
    <property type="term" value="F:protein dimerization activity"/>
    <property type="evidence" value="ECO:0007669"/>
    <property type="project" value="InterPro"/>
</dbReference>
<evidence type="ECO:0000259" key="5">
    <source>
        <dbReference type="Pfam" id="PF00891"/>
    </source>
</evidence>
<feature type="domain" description="O-methyltransferase C-terminal" evidence="5">
    <location>
        <begin position="115"/>
        <end position="325"/>
    </location>
</feature>
<keyword evidence="2 7" id="KW-0808">Transferase</keyword>
<evidence type="ECO:0000256" key="3">
    <source>
        <dbReference type="ARBA" id="ARBA00022691"/>
    </source>
</evidence>
<evidence type="ECO:0000259" key="6">
    <source>
        <dbReference type="Pfam" id="PF08100"/>
    </source>
</evidence>
<dbReference type="PANTHER" id="PTHR43712:SF2">
    <property type="entry name" value="O-METHYLTRANSFERASE CICE"/>
    <property type="match status" value="1"/>
</dbReference>
<dbReference type="GO" id="GO:0032259">
    <property type="term" value="P:methylation"/>
    <property type="evidence" value="ECO:0007669"/>
    <property type="project" value="UniProtKB-KW"/>
</dbReference>
<evidence type="ECO:0000256" key="4">
    <source>
        <dbReference type="PIRSR" id="PIRSR005739-1"/>
    </source>
</evidence>
<sequence>MGSAFAAMPPTPEHILQTGLAFWNSKALLTAVELEIFTHLAQQPGNLADLQSRLKLHPRGARDFLDALVALGFLLRDDDGTYRNTPDTEVFLDKAKPSYIGGILEMSNHRLYPFWGGLTEALHTGSPQNETKGGGQDPFAIVYADPARLREFLRAMSGVSRGANMAIARQFPWANYSTCADIGTAQGDLVSQIALAQPHVKGIGYDLPEVGPIFTDYVAGLGLADRVSFQAGSFFTDELPQADVLLFGHILHDWDLEAKQMLLRKAYAALPEGGAVVVYDAIIDDDRRQNAFGLLMSLNMLIETPGGFDYSGADCIGWMQEAGFKDCRVEHLVGPDSMVIGIK</sequence>
<dbReference type="Pfam" id="PF08100">
    <property type="entry name" value="Dimerisation"/>
    <property type="match status" value="1"/>
</dbReference>
<keyword evidence="3" id="KW-0949">S-adenosyl-L-methionine</keyword>
<dbReference type="PROSITE" id="PS51683">
    <property type="entry name" value="SAM_OMT_II"/>
    <property type="match status" value="1"/>
</dbReference>
<gene>
    <name evidence="7" type="ORF">BGE01nite_04010</name>
</gene>
<dbReference type="SUPFAM" id="SSF46785">
    <property type="entry name" value="Winged helix' DNA-binding domain"/>
    <property type="match status" value="1"/>
</dbReference>
<evidence type="ECO:0000256" key="2">
    <source>
        <dbReference type="ARBA" id="ARBA00022679"/>
    </source>
</evidence>
<dbReference type="InterPro" id="IPR016461">
    <property type="entry name" value="COMT-like"/>
</dbReference>
<dbReference type="InterPro" id="IPR012967">
    <property type="entry name" value="COMT_dimerisation"/>
</dbReference>
<dbReference type="GO" id="GO:0008171">
    <property type="term" value="F:O-methyltransferase activity"/>
    <property type="evidence" value="ECO:0007669"/>
    <property type="project" value="InterPro"/>
</dbReference>
<comment type="caution">
    <text evidence="7">The sequence shown here is derived from an EMBL/GenBank/DDBJ whole genome shotgun (WGS) entry which is preliminary data.</text>
</comment>
<evidence type="ECO:0000256" key="1">
    <source>
        <dbReference type="ARBA" id="ARBA00022603"/>
    </source>
</evidence>
<dbReference type="InterPro" id="IPR029063">
    <property type="entry name" value="SAM-dependent_MTases_sf"/>
</dbReference>
<accession>A0A512M300</accession>
<protein>
    <submittedName>
        <fullName evidence="7">Methyltransferase/methylase</fullName>
    </submittedName>
</protein>
<reference evidence="7 8" key="1">
    <citation type="submission" date="2019-07" db="EMBL/GenBank/DDBJ databases">
        <title>Whole genome shotgun sequence of Brevifollis gellanilyticus NBRC 108608.</title>
        <authorList>
            <person name="Hosoyama A."/>
            <person name="Uohara A."/>
            <person name="Ohji S."/>
            <person name="Ichikawa N."/>
        </authorList>
    </citation>
    <scope>NUCLEOTIDE SEQUENCE [LARGE SCALE GENOMIC DNA]</scope>
    <source>
        <strain evidence="7 8">NBRC 108608</strain>
    </source>
</reference>
<dbReference type="SUPFAM" id="SSF53335">
    <property type="entry name" value="S-adenosyl-L-methionine-dependent methyltransferases"/>
    <property type="match status" value="1"/>
</dbReference>
<organism evidence="7 8">
    <name type="scientific">Brevifollis gellanilyticus</name>
    <dbReference type="NCBI Taxonomy" id="748831"/>
    <lineage>
        <taxon>Bacteria</taxon>
        <taxon>Pseudomonadati</taxon>
        <taxon>Verrucomicrobiota</taxon>
        <taxon>Verrucomicrobiia</taxon>
        <taxon>Verrucomicrobiales</taxon>
        <taxon>Verrucomicrobiaceae</taxon>
    </lineage>
</organism>
<dbReference type="InterPro" id="IPR036388">
    <property type="entry name" value="WH-like_DNA-bd_sf"/>
</dbReference>
<keyword evidence="8" id="KW-1185">Reference proteome</keyword>
<dbReference type="Gene3D" id="3.40.50.150">
    <property type="entry name" value="Vaccinia Virus protein VP39"/>
    <property type="match status" value="1"/>
</dbReference>
<keyword evidence="1 7" id="KW-0489">Methyltransferase</keyword>
<dbReference type="InterPro" id="IPR001077">
    <property type="entry name" value="COMT_C"/>
</dbReference>
<dbReference type="Gene3D" id="1.10.10.10">
    <property type="entry name" value="Winged helix-like DNA-binding domain superfamily/Winged helix DNA-binding domain"/>
    <property type="match status" value="1"/>
</dbReference>
<dbReference type="InterPro" id="IPR036390">
    <property type="entry name" value="WH_DNA-bd_sf"/>
</dbReference>
<proteinExistence type="predicted"/>
<dbReference type="EMBL" id="BKAG01000002">
    <property type="protein sequence ID" value="GEP41110.1"/>
    <property type="molecule type" value="Genomic_DNA"/>
</dbReference>
<dbReference type="PANTHER" id="PTHR43712">
    <property type="entry name" value="PUTATIVE (AFU_ORTHOLOGUE AFUA_4G14580)-RELATED"/>
    <property type="match status" value="1"/>
</dbReference>
<name>A0A512M300_9BACT</name>
<feature type="active site" description="Proton acceptor" evidence="4">
    <location>
        <position position="252"/>
    </location>
</feature>
<evidence type="ECO:0000313" key="8">
    <source>
        <dbReference type="Proteomes" id="UP000321577"/>
    </source>
</evidence>
<dbReference type="Pfam" id="PF00891">
    <property type="entry name" value="Methyltransf_2"/>
    <property type="match status" value="1"/>
</dbReference>